<dbReference type="Proteomes" id="UP000432015">
    <property type="component" value="Unassembled WGS sequence"/>
</dbReference>
<evidence type="ECO:0000256" key="4">
    <source>
        <dbReference type="ARBA" id="ARBA00022989"/>
    </source>
</evidence>
<evidence type="ECO:0000256" key="6">
    <source>
        <dbReference type="SAM" id="Phobius"/>
    </source>
</evidence>
<feature type="transmembrane region" description="Helical" evidence="6">
    <location>
        <begin position="307"/>
        <end position="330"/>
    </location>
</feature>
<dbReference type="PANTHER" id="PTHR33406">
    <property type="entry name" value="MEMBRANE PROTEIN MJ1562-RELATED"/>
    <property type="match status" value="1"/>
</dbReference>
<organism evidence="8 9">
    <name type="scientific">Actinomadura litoris</name>
    <dbReference type="NCBI Taxonomy" id="2678616"/>
    <lineage>
        <taxon>Bacteria</taxon>
        <taxon>Bacillati</taxon>
        <taxon>Actinomycetota</taxon>
        <taxon>Actinomycetes</taxon>
        <taxon>Streptosporangiales</taxon>
        <taxon>Thermomonosporaceae</taxon>
        <taxon>Actinomadura</taxon>
    </lineage>
</organism>
<dbReference type="InterPro" id="IPR000731">
    <property type="entry name" value="SSD"/>
</dbReference>
<accession>A0A7K1KV38</accession>
<feature type="transmembrane region" description="Helical" evidence="6">
    <location>
        <begin position="18"/>
        <end position="37"/>
    </location>
</feature>
<evidence type="ECO:0000259" key="7">
    <source>
        <dbReference type="PROSITE" id="PS50156"/>
    </source>
</evidence>
<keyword evidence="5 6" id="KW-0472">Membrane</keyword>
<evidence type="ECO:0000256" key="1">
    <source>
        <dbReference type="ARBA" id="ARBA00004651"/>
    </source>
</evidence>
<dbReference type="InterPro" id="IPR004869">
    <property type="entry name" value="MMPL_dom"/>
</dbReference>
<dbReference type="InterPro" id="IPR050545">
    <property type="entry name" value="Mycobact_MmpL"/>
</dbReference>
<feature type="transmembrane region" description="Helical" evidence="6">
    <location>
        <begin position="612"/>
        <end position="633"/>
    </location>
</feature>
<evidence type="ECO:0000256" key="5">
    <source>
        <dbReference type="ARBA" id="ARBA00023136"/>
    </source>
</evidence>
<dbReference type="EMBL" id="WOFH01000001">
    <property type="protein sequence ID" value="MUN35816.1"/>
    <property type="molecule type" value="Genomic_DNA"/>
</dbReference>
<gene>
    <name evidence="8" type="ORF">GNZ18_04270</name>
</gene>
<dbReference type="RefSeq" id="WP_156214689.1">
    <property type="nucleotide sequence ID" value="NZ_WOFH01000001.1"/>
</dbReference>
<evidence type="ECO:0000313" key="8">
    <source>
        <dbReference type="EMBL" id="MUN35816.1"/>
    </source>
</evidence>
<keyword evidence="9" id="KW-1185">Reference proteome</keyword>
<keyword evidence="2" id="KW-1003">Cell membrane</keyword>
<evidence type="ECO:0000256" key="3">
    <source>
        <dbReference type="ARBA" id="ARBA00022692"/>
    </source>
</evidence>
<feature type="transmembrane region" description="Helical" evidence="6">
    <location>
        <begin position="388"/>
        <end position="407"/>
    </location>
</feature>
<dbReference type="PROSITE" id="PS50156">
    <property type="entry name" value="SSD"/>
    <property type="match status" value="1"/>
</dbReference>
<dbReference type="PANTHER" id="PTHR33406:SF13">
    <property type="entry name" value="MEMBRANE PROTEIN YDFJ"/>
    <property type="match status" value="1"/>
</dbReference>
<keyword evidence="3 6" id="KW-0812">Transmembrane</keyword>
<dbReference type="Gene3D" id="1.20.1640.10">
    <property type="entry name" value="Multidrug efflux transporter AcrB transmembrane domain"/>
    <property type="match status" value="2"/>
</dbReference>
<protein>
    <submittedName>
        <fullName evidence="8">MMPL family transporter</fullName>
    </submittedName>
</protein>
<feature type="transmembrane region" description="Helical" evidence="6">
    <location>
        <begin position="544"/>
        <end position="564"/>
    </location>
</feature>
<evidence type="ECO:0000256" key="2">
    <source>
        <dbReference type="ARBA" id="ARBA00022475"/>
    </source>
</evidence>
<comment type="caution">
    <text evidence="8">The sequence shown here is derived from an EMBL/GenBank/DDBJ whole genome shotgun (WGS) entry which is preliminary data.</text>
</comment>
<reference evidence="8 9" key="1">
    <citation type="submission" date="2019-11" db="EMBL/GenBank/DDBJ databases">
        <authorList>
            <person name="Cao P."/>
        </authorList>
    </citation>
    <scope>NUCLEOTIDE SEQUENCE [LARGE SCALE GENOMIC DNA]</scope>
    <source>
        <strain evidence="8 9">NEAU-AAG5</strain>
    </source>
</reference>
<dbReference type="SUPFAM" id="SSF82866">
    <property type="entry name" value="Multidrug efflux transporter AcrB transmembrane domain"/>
    <property type="match status" value="2"/>
</dbReference>
<feature type="transmembrane region" description="Helical" evidence="6">
    <location>
        <begin position="279"/>
        <end position="301"/>
    </location>
</feature>
<feature type="transmembrane region" description="Helical" evidence="6">
    <location>
        <begin position="654"/>
        <end position="676"/>
    </location>
</feature>
<sequence length="753" mass="79269">MKRNLAAALGGWSARHRLLAISGWLLFVVLAAVLGGMTGQVTMADHEQGTGQSARAAKILDEAGIEDPDQETVLISGGAHAAGSPEMTRAAAAVRANVRASGVVTGFRPDVVSKDRRHVIVQFTLKEAPDGAPDPLPAVQAAVAKAQRANPSVEMGEFGGATADAWFEHALGSDFERAELTAVPLAIGILLVAFGALLAAVLPVVLAFTAFLAAGGLLAVTSHALHVDQTTNSVMLLMGLAVGVDYCLFYLQREREERARGRDREAALAIAAATSGRSVLVSGLTVMVAMSGMFLSGLLLFKGFAVATILVVLIAMLGSVTVLPALLSLLGDKVDFGRVRLGRMHRLHRRHRMHGSSGHLPGHLSHRHRGGGGVVGALLRPVLARPGIAAVVSAGVLLVLAAPALGMRTERLSIDQQIPSGEPIVATYTKLNAAFPGNPEPAAVVVKARDIDAPEVRAAIEELKRRAVASGEMNEPIDVTVHERENIARIDVPLAGSGADAASKHALETLRTKIVPETVGGVAQAAVSGQLASSTDYNAQLKSAIVPVFLFVMGITFLLMLVFFRSVVIAVSAIALNLLSVGAAYGVMVAVFQHGWGDALVGTEGAGALESWIPLFVFVVLFGLSMDYHVFVVSRIREAYDRGLPTTQAVADGVRSTAGVVTSAAVIMIATFAIFGTLSMQDFKQLGVGLAVAVLIDATVVRVVLLPALMSLLGRANWYLPRWLEWLPRVSHGEAVQEEAPWERRPAPVVQEI</sequence>
<feature type="transmembrane region" description="Helical" evidence="6">
    <location>
        <begin position="688"/>
        <end position="713"/>
    </location>
</feature>
<feature type="domain" description="SSD" evidence="7">
    <location>
        <begin position="198"/>
        <end position="329"/>
    </location>
</feature>
<comment type="subcellular location">
    <subcellularLocation>
        <location evidence="1">Cell membrane</location>
        <topology evidence="1">Multi-pass membrane protein</topology>
    </subcellularLocation>
</comment>
<feature type="transmembrane region" description="Helical" evidence="6">
    <location>
        <begin position="234"/>
        <end position="251"/>
    </location>
</feature>
<keyword evidence="4 6" id="KW-1133">Transmembrane helix</keyword>
<proteinExistence type="predicted"/>
<dbReference type="GO" id="GO:0005886">
    <property type="term" value="C:plasma membrane"/>
    <property type="evidence" value="ECO:0007669"/>
    <property type="project" value="UniProtKB-SubCell"/>
</dbReference>
<feature type="transmembrane region" description="Helical" evidence="6">
    <location>
        <begin position="571"/>
        <end position="592"/>
    </location>
</feature>
<dbReference type="Pfam" id="PF03176">
    <property type="entry name" value="MMPL"/>
    <property type="match status" value="2"/>
</dbReference>
<evidence type="ECO:0000313" key="9">
    <source>
        <dbReference type="Proteomes" id="UP000432015"/>
    </source>
</evidence>
<name>A0A7K1KV38_9ACTN</name>
<dbReference type="AlphaFoldDB" id="A0A7K1KV38"/>
<feature type="transmembrane region" description="Helical" evidence="6">
    <location>
        <begin position="185"/>
        <end position="214"/>
    </location>
</feature>